<proteinExistence type="predicted"/>
<dbReference type="Proteomes" id="UP000676336">
    <property type="component" value="Unassembled WGS sequence"/>
</dbReference>
<accession>A0A8S2U5Z1</accession>
<dbReference type="EMBL" id="CAJOBI010041358">
    <property type="protein sequence ID" value="CAF4325892.1"/>
    <property type="molecule type" value="Genomic_DNA"/>
</dbReference>
<feature type="non-terminal residue" evidence="1">
    <location>
        <position position="48"/>
    </location>
</feature>
<name>A0A8S2U5Z1_9BILA</name>
<evidence type="ECO:0000313" key="1">
    <source>
        <dbReference type="EMBL" id="CAF4325892.1"/>
    </source>
</evidence>
<comment type="caution">
    <text evidence="1">The sequence shown here is derived from an EMBL/GenBank/DDBJ whole genome shotgun (WGS) entry which is preliminary data.</text>
</comment>
<sequence>MATNVVSGNSSPADNNNVPLFVLMWLDASVNNAENSDAQKKLATIYTN</sequence>
<gene>
    <name evidence="1" type="ORF">SMN809_LOCUS27159</name>
</gene>
<evidence type="ECO:0000313" key="2">
    <source>
        <dbReference type="Proteomes" id="UP000676336"/>
    </source>
</evidence>
<reference evidence="1" key="1">
    <citation type="submission" date="2021-02" db="EMBL/GenBank/DDBJ databases">
        <authorList>
            <person name="Nowell W R."/>
        </authorList>
    </citation>
    <scope>NUCLEOTIDE SEQUENCE</scope>
</reference>
<protein>
    <submittedName>
        <fullName evidence="1">Uncharacterized protein</fullName>
    </submittedName>
</protein>
<organism evidence="1 2">
    <name type="scientific">Rotaria magnacalcarata</name>
    <dbReference type="NCBI Taxonomy" id="392030"/>
    <lineage>
        <taxon>Eukaryota</taxon>
        <taxon>Metazoa</taxon>
        <taxon>Spiralia</taxon>
        <taxon>Gnathifera</taxon>
        <taxon>Rotifera</taxon>
        <taxon>Eurotatoria</taxon>
        <taxon>Bdelloidea</taxon>
        <taxon>Philodinida</taxon>
        <taxon>Philodinidae</taxon>
        <taxon>Rotaria</taxon>
    </lineage>
</organism>
<dbReference type="AlphaFoldDB" id="A0A8S2U5Z1"/>